<name>A0ACB9PTH9_BAUVA</name>
<reference evidence="1 2" key="1">
    <citation type="journal article" date="2022" name="DNA Res.">
        <title>Chromosomal-level genome assembly of the orchid tree Bauhinia variegata (Leguminosae; Cercidoideae) supports the allotetraploid origin hypothesis of Bauhinia.</title>
        <authorList>
            <person name="Zhong Y."/>
            <person name="Chen Y."/>
            <person name="Zheng D."/>
            <person name="Pang J."/>
            <person name="Liu Y."/>
            <person name="Luo S."/>
            <person name="Meng S."/>
            <person name="Qian L."/>
            <person name="Wei D."/>
            <person name="Dai S."/>
            <person name="Zhou R."/>
        </authorList>
    </citation>
    <scope>NUCLEOTIDE SEQUENCE [LARGE SCALE GENOMIC DNA]</scope>
    <source>
        <strain evidence="1">BV-YZ2020</strain>
    </source>
</reference>
<evidence type="ECO:0000313" key="1">
    <source>
        <dbReference type="EMBL" id="KAI4350911.1"/>
    </source>
</evidence>
<proteinExistence type="predicted"/>
<dbReference type="EMBL" id="CM039428">
    <property type="protein sequence ID" value="KAI4350911.1"/>
    <property type="molecule type" value="Genomic_DNA"/>
</dbReference>
<accession>A0ACB9PTH9</accession>
<protein>
    <submittedName>
        <fullName evidence="1">Uncharacterized protein</fullName>
    </submittedName>
</protein>
<gene>
    <name evidence="1" type="ORF">L6164_005315</name>
</gene>
<sequence>MKGANALGARTARACDSCLRRRARWFCAADDAFLCHACDTLVHSANQLARRHERVRLQTASSKLSSSVTPNKLTAQSWHSGFTRKARTPRHNKHLLGQQHKHEEQQEEEHLLLNSSHSVLRVVPELASEEPVLEETEEQLLCRVPVLDPFDAGICSLYSEVGDDRLDTTTMKEETCDLDNLSEFFQSDTDLAEFAADVESLLGSGLDEDSEVKDSELFNCKEEEEDVGIYLGGREENTMVKDEQVEAVPTCYHLDSILDMEGLSWNIESESLDDVLQEKEDKAVVPVAAKDGNGVDKLGTKRKIFLRLNYEDVISAWESQGSPWTTGNPPHQFISSDCWSHCLGSSGTEVQQCYGEVGSLRGHLDVGREARVSRYREKRRTRLFAKKIRYEVRKLNAEKRPRMKGRFVKRSSFVGTSACFSLPLTSTT</sequence>
<evidence type="ECO:0000313" key="2">
    <source>
        <dbReference type="Proteomes" id="UP000828941"/>
    </source>
</evidence>
<keyword evidence="2" id="KW-1185">Reference proteome</keyword>
<comment type="caution">
    <text evidence="1">The sequence shown here is derived from an EMBL/GenBank/DDBJ whole genome shotgun (WGS) entry which is preliminary data.</text>
</comment>
<organism evidence="1 2">
    <name type="scientific">Bauhinia variegata</name>
    <name type="common">Purple orchid tree</name>
    <name type="synonym">Phanera variegata</name>
    <dbReference type="NCBI Taxonomy" id="167791"/>
    <lineage>
        <taxon>Eukaryota</taxon>
        <taxon>Viridiplantae</taxon>
        <taxon>Streptophyta</taxon>
        <taxon>Embryophyta</taxon>
        <taxon>Tracheophyta</taxon>
        <taxon>Spermatophyta</taxon>
        <taxon>Magnoliopsida</taxon>
        <taxon>eudicotyledons</taxon>
        <taxon>Gunneridae</taxon>
        <taxon>Pentapetalae</taxon>
        <taxon>rosids</taxon>
        <taxon>fabids</taxon>
        <taxon>Fabales</taxon>
        <taxon>Fabaceae</taxon>
        <taxon>Cercidoideae</taxon>
        <taxon>Cercideae</taxon>
        <taxon>Bauhiniinae</taxon>
        <taxon>Bauhinia</taxon>
    </lineage>
</organism>
<dbReference type="Proteomes" id="UP000828941">
    <property type="component" value="Chromosome 3"/>
</dbReference>